<organism evidence="2 3">
    <name type="scientific">Dothidotthia symphoricarpi CBS 119687</name>
    <dbReference type="NCBI Taxonomy" id="1392245"/>
    <lineage>
        <taxon>Eukaryota</taxon>
        <taxon>Fungi</taxon>
        <taxon>Dikarya</taxon>
        <taxon>Ascomycota</taxon>
        <taxon>Pezizomycotina</taxon>
        <taxon>Dothideomycetes</taxon>
        <taxon>Pleosporomycetidae</taxon>
        <taxon>Pleosporales</taxon>
        <taxon>Dothidotthiaceae</taxon>
        <taxon>Dothidotthia</taxon>
    </lineage>
</organism>
<dbReference type="GeneID" id="54408890"/>
<dbReference type="RefSeq" id="XP_033522022.1">
    <property type="nucleotide sequence ID" value="XM_033668458.1"/>
</dbReference>
<proteinExistence type="predicted"/>
<evidence type="ECO:0000313" key="2">
    <source>
        <dbReference type="EMBL" id="KAF2127633.1"/>
    </source>
</evidence>
<dbReference type="OrthoDB" id="2135053at2759"/>
<dbReference type="PANTHER" id="PTHR41805:SF1">
    <property type="entry name" value="RRNA-PROCESSING PROTEIN FYV7"/>
    <property type="match status" value="1"/>
</dbReference>
<feature type="compositionally biased region" description="Basic and acidic residues" evidence="1">
    <location>
        <begin position="177"/>
        <end position="187"/>
    </location>
</feature>
<protein>
    <recommendedName>
        <fullName evidence="4">rRNA-processing protein FYV7</fullName>
    </recommendedName>
</protein>
<dbReference type="AlphaFoldDB" id="A0A6A6A8X2"/>
<gene>
    <name evidence="2" type="ORF">P153DRAFT_368214</name>
</gene>
<sequence length="203" mass="23427">MASKRPREDDSARHAKKQRKGFSVGPANLPDGTYKRKVQKIKKDLIHKAKLKQQYTKLKAREEASTTPRKSVYDRDDEVNDEDNEPAEPVPEPTLDPHPDRMKMLEDEEANPEPEPPKERRKKQPRSQPFRKEAEIAQKNKAEADARRKARNDAENERSIRLAERERFRKTMAKARGGPDGKRKLGRESTVLLAKAQRLMGKT</sequence>
<dbReference type="PANTHER" id="PTHR41805">
    <property type="entry name" value="EXPRESSED PROTEIN"/>
    <property type="match status" value="1"/>
</dbReference>
<dbReference type="Proteomes" id="UP000799771">
    <property type="component" value="Unassembled WGS sequence"/>
</dbReference>
<reference evidence="2" key="1">
    <citation type="journal article" date="2020" name="Stud. Mycol.">
        <title>101 Dothideomycetes genomes: a test case for predicting lifestyles and emergence of pathogens.</title>
        <authorList>
            <person name="Haridas S."/>
            <person name="Albert R."/>
            <person name="Binder M."/>
            <person name="Bloem J."/>
            <person name="Labutti K."/>
            <person name="Salamov A."/>
            <person name="Andreopoulos B."/>
            <person name="Baker S."/>
            <person name="Barry K."/>
            <person name="Bills G."/>
            <person name="Bluhm B."/>
            <person name="Cannon C."/>
            <person name="Castanera R."/>
            <person name="Culley D."/>
            <person name="Daum C."/>
            <person name="Ezra D."/>
            <person name="Gonzalez J."/>
            <person name="Henrissat B."/>
            <person name="Kuo A."/>
            <person name="Liang C."/>
            <person name="Lipzen A."/>
            <person name="Lutzoni F."/>
            <person name="Magnuson J."/>
            <person name="Mondo S."/>
            <person name="Nolan M."/>
            <person name="Ohm R."/>
            <person name="Pangilinan J."/>
            <person name="Park H.-J."/>
            <person name="Ramirez L."/>
            <person name="Alfaro M."/>
            <person name="Sun H."/>
            <person name="Tritt A."/>
            <person name="Yoshinaga Y."/>
            <person name="Zwiers L.-H."/>
            <person name="Turgeon B."/>
            <person name="Goodwin S."/>
            <person name="Spatafora J."/>
            <person name="Crous P."/>
            <person name="Grigoriev I."/>
        </authorList>
    </citation>
    <scope>NUCLEOTIDE SEQUENCE</scope>
    <source>
        <strain evidence="2">CBS 119687</strain>
    </source>
</reference>
<feature type="compositionally biased region" description="Basic and acidic residues" evidence="1">
    <location>
        <begin position="1"/>
        <end position="13"/>
    </location>
</feature>
<feature type="compositionally biased region" description="Acidic residues" evidence="1">
    <location>
        <begin position="75"/>
        <end position="86"/>
    </location>
</feature>
<evidence type="ECO:0008006" key="4">
    <source>
        <dbReference type="Google" id="ProtNLM"/>
    </source>
</evidence>
<dbReference type="EMBL" id="ML977510">
    <property type="protein sequence ID" value="KAF2127633.1"/>
    <property type="molecule type" value="Genomic_DNA"/>
</dbReference>
<evidence type="ECO:0000313" key="3">
    <source>
        <dbReference type="Proteomes" id="UP000799771"/>
    </source>
</evidence>
<feature type="compositionally biased region" description="Basic and acidic residues" evidence="1">
    <location>
        <begin position="95"/>
        <end position="105"/>
    </location>
</feature>
<accession>A0A6A6A8X2</accession>
<feature type="region of interest" description="Disordered" evidence="1">
    <location>
        <begin position="1"/>
        <end position="191"/>
    </location>
</feature>
<feature type="compositionally biased region" description="Basic and acidic residues" evidence="1">
    <location>
        <begin position="130"/>
        <end position="169"/>
    </location>
</feature>
<keyword evidence="3" id="KW-1185">Reference proteome</keyword>
<name>A0A6A6A8X2_9PLEO</name>
<evidence type="ECO:0000256" key="1">
    <source>
        <dbReference type="SAM" id="MobiDB-lite"/>
    </source>
</evidence>